<accession>A0A1J5TPB4</accession>
<dbReference type="EC" id="2.4.1.-" evidence="2"/>
<dbReference type="PANTHER" id="PTHR45947">
    <property type="entry name" value="SULFOQUINOVOSYL TRANSFERASE SQD2"/>
    <property type="match status" value="1"/>
</dbReference>
<evidence type="ECO:0000313" key="2">
    <source>
        <dbReference type="EMBL" id="OIR18088.1"/>
    </source>
</evidence>
<name>A0A1J5TPB4_9ZZZZ</name>
<comment type="caution">
    <text evidence="2">The sequence shown here is derived from an EMBL/GenBank/DDBJ whole genome shotgun (WGS) entry which is preliminary data.</text>
</comment>
<reference evidence="2" key="1">
    <citation type="submission" date="2016-10" db="EMBL/GenBank/DDBJ databases">
        <title>Sequence of Gallionella enrichment culture.</title>
        <authorList>
            <person name="Poehlein A."/>
            <person name="Muehling M."/>
            <person name="Daniel R."/>
        </authorList>
    </citation>
    <scope>NUCLEOTIDE SEQUENCE</scope>
</reference>
<keyword evidence="2" id="KW-0808">Transferase</keyword>
<dbReference type="SUPFAM" id="SSF53756">
    <property type="entry name" value="UDP-Glycosyltransferase/glycogen phosphorylase"/>
    <property type="match status" value="1"/>
</dbReference>
<gene>
    <name evidence="2" type="primary">mgtA_3</name>
    <name evidence="2" type="ORF">GALL_14150</name>
</gene>
<dbReference type="InterPro" id="IPR028098">
    <property type="entry name" value="Glyco_trans_4-like_N"/>
</dbReference>
<dbReference type="Pfam" id="PF13439">
    <property type="entry name" value="Glyco_transf_4"/>
    <property type="match status" value="1"/>
</dbReference>
<dbReference type="InterPro" id="IPR050194">
    <property type="entry name" value="Glycosyltransferase_grp1"/>
</dbReference>
<organism evidence="2">
    <name type="scientific">mine drainage metagenome</name>
    <dbReference type="NCBI Taxonomy" id="410659"/>
    <lineage>
        <taxon>unclassified sequences</taxon>
        <taxon>metagenomes</taxon>
        <taxon>ecological metagenomes</taxon>
    </lineage>
</organism>
<dbReference type="Gene3D" id="3.40.50.2000">
    <property type="entry name" value="Glycogen Phosphorylase B"/>
    <property type="match status" value="2"/>
</dbReference>
<dbReference type="EMBL" id="MLJW01000003">
    <property type="protein sequence ID" value="OIR18088.1"/>
    <property type="molecule type" value="Genomic_DNA"/>
</dbReference>
<keyword evidence="2" id="KW-0328">Glycosyltransferase</keyword>
<dbReference type="GO" id="GO:0016757">
    <property type="term" value="F:glycosyltransferase activity"/>
    <property type="evidence" value="ECO:0007669"/>
    <property type="project" value="UniProtKB-KW"/>
</dbReference>
<dbReference type="PANTHER" id="PTHR45947:SF3">
    <property type="entry name" value="SULFOQUINOVOSYL TRANSFERASE SQD2"/>
    <property type="match status" value="1"/>
</dbReference>
<proteinExistence type="predicted"/>
<sequence>MRNMNTPDQNLNTPAPLNIALVTETYLPEVNGVAITIGRMVQGLRKRQHRIHMIRPRQFKQDVAANEDGYTETLVTGMPIPGYPELKSGLPAKGLLMRLWKLHRPDIVHIATEGPLGWSALSAARKLNIPVSTDFHTNFHSYSQHYGVGLLKKPIAAYLRHFHNKAACTLVPTVSLQQQLEFEGYKNVFVVSRGVDAQLFHPAKRSAELRASWNADESTPVVMLVSRIAPEKNLHVVIQAFEQMRKVNPLARLVMVGDGPARADLEKQHPHVIFAGMLTGEPLAQHYASGDIFLYPSLTETYGNVTVEAMASGLATVAYDYAAARQHMRHDENGLLVPFADTDAFVKLSTGLISDMARVQRLRIAARQTVEALTWEHIMGEMEAVLLDTVRTQGVQNVQPELSAATD</sequence>
<feature type="domain" description="Glycosyltransferase subfamily 4-like N-terminal" evidence="1">
    <location>
        <begin position="30"/>
        <end position="198"/>
    </location>
</feature>
<dbReference type="CDD" id="cd03814">
    <property type="entry name" value="GT4-like"/>
    <property type="match status" value="1"/>
</dbReference>
<dbReference type="AlphaFoldDB" id="A0A1J5TPB4"/>
<protein>
    <submittedName>
        <fullName evidence="2">GDP-mannose-dependent alpha-mannosyltransferase</fullName>
        <ecNumber evidence="2">2.4.1.-</ecNumber>
    </submittedName>
</protein>
<dbReference type="Pfam" id="PF13692">
    <property type="entry name" value="Glyco_trans_1_4"/>
    <property type="match status" value="1"/>
</dbReference>
<evidence type="ECO:0000259" key="1">
    <source>
        <dbReference type="Pfam" id="PF13439"/>
    </source>
</evidence>